<dbReference type="SUPFAM" id="SSF53335">
    <property type="entry name" value="S-adenosyl-L-methionine-dependent methyltransferases"/>
    <property type="match status" value="1"/>
</dbReference>
<name>A0A0U9HK07_9FIRM</name>
<dbReference type="InterPro" id="IPR023095">
    <property type="entry name" value="Ade_MeTrfase_dom_2"/>
</dbReference>
<evidence type="ECO:0000313" key="8">
    <source>
        <dbReference type="Proteomes" id="UP000062160"/>
    </source>
</evidence>
<dbReference type="EMBL" id="DF976995">
    <property type="protein sequence ID" value="GAQ24129.1"/>
    <property type="molecule type" value="Genomic_DNA"/>
</dbReference>
<sequence>MLKYNYFTYYGGQFQSLYEINLLILSACEEIVKTEKTNNNRGIIDIKAFEDIVLIDCFAGAGNIIINRPPLFKKAILNELNEDIYLLHKLMSDSTKNEELIRRLSVIEYSKEVFEEAKRLRETEFDSLDEFQKAEVMFTLLNQSFNGAMGSWSNTEVPKNYNERLYRTLQKIKLRYEGVEVRNDDGLSLIEEYKNEKHVILFLDPPYLAETRSAKNVYELEFTKEQHERLLYLVKDALCKVILMGYKNDLYDGILLKGDKGWRSFALQETFLSCQYVTIGEQKRKVCKHVWINFEPNDLAKYKIVGLRESEV</sequence>
<dbReference type="PANTHER" id="PTHR30481">
    <property type="entry name" value="DNA ADENINE METHYLASE"/>
    <property type="match status" value="1"/>
</dbReference>
<dbReference type="InterPro" id="IPR029063">
    <property type="entry name" value="SAM-dependent_MTases_sf"/>
</dbReference>
<evidence type="ECO:0000256" key="6">
    <source>
        <dbReference type="ARBA" id="ARBA00047942"/>
    </source>
</evidence>
<reference evidence="7" key="1">
    <citation type="journal article" date="2016" name="Genome Announc.">
        <title>Draft Genome Sequence of the Syntrophic Lactate-Degrading Bacterium Tepidanaerobacter syntrophicus JLT.</title>
        <authorList>
            <person name="Matsuura N."/>
            <person name="Ohashi A."/>
            <person name="Tourlousse D.M."/>
            <person name="Sekiguchi Y."/>
        </authorList>
    </citation>
    <scope>NUCLEOTIDE SEQUENCE [LARGE SCALE GENOMIC DNA]</scope>
    <source>
        <strain evidence="7">JL</strain>
    </source>
</reference>
<evidence type="ECO:0000256" key="5">
    <source>
        <dbReference type="ARBA" id="ARBA00022691"/>
    </source>
</evidence>
<dbReference type="Gene3D" id="1.10.1020.10">
    <property type="entry name" value="Adenine-specific Methyltransferase, Domain 2"/>
    <property type="match status" value="1"/>
</dbReference>
<dbReference type="InterPro" id="IPR012327">
    <property type="entry name" value="MeTrfase_D12"/>
</dbReference>
<dbReference type="Gene3D" id="3.40.50.150">
    <property type="entry name" value="Vaccinia Virus protein VP39"/>
    <property type="match status" value="1"/>
</dbReference>
<dbReference type="GO" id="GO:0006298">
    <property type="term" value="P:mismatch repair"/>
    <property type="evidence" value="ECO:0007669"/>
    <property type="project" value="TreeGrafter"/>
</dbReference>
<dbReference type="GO" id="GO:0032259">
    <property type="term" value="P:methylation"/>
    <property type="evidence" value="ECO:0007669"/>
    <property type="project" value="UniProtKB-KW"/>
</dbReference>
<evidence type="ECO:0000256" key="2">
    <source>
        <dbReference type="ARBA" id="ARBA00011900"/>
    </source>
</evidence>
<comment type="catalytic activity">
    <reaction evidence="6">
        <text>a 2'-deoxyadenosine in DNA + S-adenosyl-L-methionine = an N(6)-methyl-2'-deoxyadenosine in DNA + S-adenosyl-L-homocysteine + H(+)</text>
        <dbReference type="Rhea" id="RHEA:15197"/>
        <dbReference type="Rhea" id="RHEA-COMP:12418"/>
        <dbReference type="Rhea" id="RHEA-COMP:12419"/>
        <dbReference type="ChEBI" id="CHEBI:15378"/>
        <dbReference type="ChEBI" id="CHEBI:57856"/>
        <dbReference type="ChEBI" id="CHEBI:59789"/>
        <dbReference type="ChEBI" id="CHEBI:90615"/>
        <dbReference type="ChEBI" id="CHEBI:90616"/>
        <dbReference type="EC" id="2.1.1.72"/>
    </reaction>
</comment>
<comment type="similarity">
    <text evidence="1">Belongs to the N(4)/N(6)-methyltransferase family.</text>
</comment>
<dbReference type="GO" id="GO:0043565">
    <property type="term" value="F:sequence-specific DNA binding"/>
    <property type="evidence" value="ECO:0007669"/>
    <property type="project" value="TreeGrafter"/>
</dbReference>
<organism evidence="7">
    <name type="scientific">Tepidanaerobacter syntrophicus</name>
    <dbReference type="NCBI Taxonomy" id="224999"/>
    <lineage>
        <taxon>Bacteria</taxon>
        <taxon>Bacillati</taxon>
        <taxon>Bacillota</taxon>
        <taxon>Clostridia</taxon>
        <taxon>Thermosediminibacterales</taxon>
        <taxon>Tepidanaerobacteraceae</taxon>
        <taxon>Tepidanaerobacter</taxon>
    </lineage>
</organism>
<dbReference type="GO" id="GO:1904047">
    <property type="term" value="F:S-adenosyl-L-methionine binding"/>
    <property type="evidence" value="ECO:0007669"/>
    <property type="project" value="TreeGrafter"/>
</dbReference>
<evidence type="ECO:0000256" key="1">
    <source>
        <dbReference type="ARBA" id="ARBA00006594"/>
    </source>
</evidence>
<evidence type="ECO:0000256" key="4">
    <source>
        <dbReference type="ARBA" id="ARBA00022679"/>
    </source>
</evidence>
<dbReference type="GO" id="GO:0009007">
    <property type="term" value="F:site-specific DNA-methyltransferase (adenine-specific) activity"/>
    <property type="evidence" value="ECO:0007669"/>
    <property type="project" value="UniProtKB-EC"/>
</dbReference>
<keyword evidence="5" id="KW-0949">S-adenosyl-L-methionine</keyword>
<dbReference type="STRING" id="224999.GCA_001485475_00112"/>
<dbReference type="Proteomes" id="UP000062160">
    <property type="component" value="Unassembled WGS sequence"/>
</dbReference>
<accession>A0A0U9HK07</accession>
<evidence type="ECO:0000313" key="7">
    <source>
        <dbReference type="EMBL" id="GAQ24129.1"/>
    </source>
</evidence>
<keyword evidence="3 7" id="KW-0489">Methyltransferase</keyword>
<dbReference type="RefSeq" id="WP_059031219.1">
    <property type="nucleotide sequence ID" value="NZ_DF976995.1"/>
</dbReference>
<protein>
    <recommendedName>
        <fullName evidence="2">site-specific DNA-methyltransferase (adenine-specific)</fullName>
        <ecNumber evidence="2">2.1.1.72</ecNumber>
    </recommendedName>
</protein>
<dbReference type="OrthoDB" id="9805629at2"/>
<dbReference type="AlphaFoldDB" id="A0A0U9HK07"/>
<dbReference type="GO" id="GO:0009307">
    <property type="term" value="P:DNA restriction-modification system"/>
    <property type="evidence" value="ECO:0007669"/>
    <property type="project" value="InterPro"/>
</dbReference>
<keyword evidence="8" id="KW-1185">Reference proteome</keyword>
<dbReference type="EC" id="2.1.1.72" evidence="2"/>
<dbReference type="Pfam" id="PF02086">
    <property type="entry name" value="MethyltransfD12"/>
    <property type="match status" value="1"/>
</dbReference>
<evidence type="ECO:0000256" key="3">
    <source>
        <dbReference type="ARBA" id="ARBA00022603"/>
    </source>
</evidence>
<gene>
    <name evidence="7" type="ORF">TSYNT_1114</name>
</gene>
<proteinExistence type="inferred from homology"/>
<keyword evidence="4" id="KW-0808">Transferase</keyword>